<keyword evidence="3" id="KW-0408">Iron</keyword>
<reference evidence="5" key="1">
    <citation type="submission" date="2023-03" db="EMBL/GenBank/DDBJ databases">
        <authorList>
            <person name="Julca I."/>
        </authorList>
    </citation>
    <scope>NUCLEOTIDE SEQUENCE</scope>
</reference>
<accession>A0AAV1EF67</accession>
<keyword evidence="2" id="KW-0560">Oxidoreductase</keyword>
<sequence length="241" mass="27145">MDDSSTADSDRLKHLKAFDDTKAGVKGLVDSGITSLPKIFIRPPGELVEDLNLGHSKEQVPVIDLSGIGSDDQHKIVVDQLRRASEEWGFFQVVNHGIPESVLDGMLDGTRKFHEQDSELKKELYSRDPMMKLRYESNIDLYKSRAANWRDTMTINLLFSNQLELNELPEICRVIANKTGPRISVACFFIGVAAPPVTYGPSKELISEESPAIYKEFTVQEYIGKFFARSIDQSGLEFFKI</sequence>
<feature type="domain" description="Non-haem dioxygenase N-terminal" evidence="4">
    <location>
        <begin position="60"/>
        <end position="158"/>
    </location>
</feature>
<evidence type="ECO:0000256" key="1">
    <source>
        <dbReference type="ARBA" id="ARBA00022723"/>
    </source>
</evidence>
<dbReference type="Pfam" id="PF14226">
    <property type="entry name" value="DIOX_N"/>
    <property type="match status" value="1"/>
</dbReference>
<dbReference type="Gene3D" id="2.60.120.330">
    <property type="entry name" value="B-lactam Antibiotic, Isopenicillin N Synthase, Chain"/>
    <property type="match status" value="2"/>
</dbReference>
<evidence type="ECO:0000313" key="5">
    <source>
        <dbReference type="EMBL" id="CAI9118216.1"/>
    </source>
</evidence>
<organism evidence="5 6">
    <name type="scientific">Oldenlandia corymbosa var. corymbosa</name>
    <dbReference type="NCBI Taxonomy" id="529605"/>
    <lineage>
        <taxon>Eukaryota</taxon>
        <taxon>Viridiplantae</taxon>
        <taxon>Streptophyta</taxon>
        <taxon>Embryophyta</taxon>
        <taxon>Tracheophyta</taxon>
        <taxon>Spermatophyta</taxon>
        <taxon>Magnoliopsida</taxon>
        <taxon>eudicotyledons</taxon>
        <taxon>Gunneridae</taxon>
        <taxon>Pentapetalae</taxon>
        <taxon>asterids</taxon>
        <taxon>lamiids</taxon>
        <taxon>Gentianales</taxon>
        <taxon>Rubiaceae</taxon>
        <taxon>Rubioideae</taxon>
        <taxon>Spermacoceae</taxon>
        <taxon>Hedyotis-Oldenlandia complex</taxon>
        <taxon>Oldenlandia</taxon>
    </lineage>
</organism>
<proteinExistence type="predicted"/>
<dbReference type="AlphaFoldDB" id="A0AAV1EF67"/>
<evidence type="ECO:0000256" key="3">
    <source>
        <dbReference type="ARBA" id="ARBA00023004"/>
    </source>
</evidence>
<dbReference type="SUPFAM" id="SSF51197">
    <property type="entry name" value="Clavaminate synthase-like"/>
    <property type="match status" value="1"/>
</dbReference>
<dbReference type="GO" id="GO:0016706">
    <property type="term" value="F:2-oxoglutarate-dependent dioxygenase activity"/>
    <property type="evidence" value="ECO:0007669"/>
    <property type="project" value="UniProtKB-ARBA"/>
</dbReference>
<keyword evidence="6" id="KW-1185">Reference proteome</keyword>
<evidence type="ECO:0000256" key="2">
    <source>
        <dbReference type="ARBA" id="ARBA00023002"/>
    </source>
</evidence>
<dbReference type="PANTHER" id="PTHR10209:SF429">
    <property type="entry name" value="1-AMINOCYCLOPROPANE-1-CARBOXYLATE OXIDASE HOMOLOG 1-LIKE"/>
    <property type="match status" value="1"/>
</dbReference>
<evidence type="ECO:0000259" key="4">
    <source>
        <dbReference type="Pfam" id="PF14226"/>
    </source>
</evidence>
<protein>
    <submittedName>
        <fullName evidence="5">OLC1v1019751C1</fullName>
    </submittedName>
</protein>
<dbReference type="InterPro" id="IPR027443">
    <property type="entry name" value="IPNS-like_sf"/>
</dbReference>
<dbReference type="EMBL" id="OX459126">
    <property type="protein sequence ID" value="CAI9118216.1"/>
    <property type="molecule type" value="Genomic_DNA"/>
</dbReference>
<gene>
    <name evidence="5" type="ORF">OLC1_LOCUS24136</name>
</gene>
<name>A0AAV1EF67_OLDCO</name>
<evidence type="ECO:0000313" key="6">
    <source>
        <dbReference type="Proteomes" id="UP001161247"/>
    </source>
</evidence>
<dbReference type="GO" id="GO:0046872">
    <property type="term" value="F:metal ion binding"/>
    <property type="evidence" value="ECO:0007669"/>
    <property type="project" value="UniProtKB-KW"/>
</dbReference>
<dbReference type="PANTHER" id="PTHR10209">
    <property type="entry name" value="OXIDOREDUCTASE, 2OG-FE II OXYGENASE FAMILY PROTEIN"/>
    <property type="match status" value="1"/>
</dbReference>
<dbReference type="InterPro" id="IPR026992">
    <property type="entry name" value="DIOX_N"/>
</dbReference>
<dbReference type="Proteomes" id="UP001161247">
    <property type="component" value="Chromosome 9"/>
</dbReference>
<keyword evidence="1" id="KW-0479">Metal-binding</keyword>